<feature type="region of interest" description="Disordered" evidence="1">
    <location>
        <begin position="157"/>
        <end position="251"/>
    </location>
</feature>
<feature type="region of interest" description="Disordered" evidence="1">
    <location>
        <begin position="372"/>
        <end position="409"/>
    </location>
</feature>
<feature type="compositionally biased region" description="Basic residues" evidence="1">
    <location>
        <begin position="215"/>
        <end position="224"/>
    </location>
</feature>
<dbReference type="OrthoDB" id="10050321at2759"/>
<evidence type="ECO:0000256" key="1">
    <source>
        <dbReference type="SAM" id="MobiDB-lite"/>
    </source>
</evidence>
<reference evidence="2 3" key="1">
    <citation type="journal article" date="2017" name="Curr. Biol.">
        <title>The Evolution of Venom by Co-option of Single-Copy Genes.</title>
        <authorList>
            <person name="Martinson E.O."/>
            <person name="Mrinalini"/>
            <person name="Kelkar Y.D."/>
            <person name="Chang C.H."/>
            <person name="Werren J.H."/>
        </authorList>
    </citation>
    <scope>NUCLEOTIDE SEQUENCE [LARGE SCALE GENOMIC DNA]</scope>
    <source>
        <strain evidence="2 3">Alberta</strain>
        <tissue evidence="2">Whole body</tissue>
    </source>
</reference>
<evidence type="ECO:0000313" key="2">
    <source>
        <dbReference type="EMBL" id="OXU23899.1"/>
    </source>
</evidence>
<sequence>MLITAPPDSRARVLENPLNSLNSSLQRQTIDYADYSNPIDQLPTVEPIYHQRRPLDYDTLESHSPNLSFNRQQRYQRNASGARQTPPVTYSPLMRSRQINRAGSGNTGTGSSGRQNRNSYRPRVYADHIREQQPPPLPEPRLRSFHSDPRLSVEEQELNAANAGQRDDQARRRGDGRPLSIKKKKKQPRPLYSIEYSQPEPPVVQDESVSPKPMTPRRVKRRSVISRDGTRRSTNSRRSSVRQSRRKNPVNRIMEHHESLYANTPPIVANLTNQNVNSMSHGTLNYDRISGHWDRGNPAPPNWQPDTMNLAASSPNIWSGDPNAYPAVISGNLGASTNWESASSTRNLAESWQQPPPQLPVIPSTEIVSSMQWQGQSNPSFQQTSTQSLNGEDLDDLYGNRPASARSSYSNYHGVRATPQVPSRTDIVRQSQRQFVLSGPPAYQDTVI</sequence>
<protein>
    <submittedName>
        <fullName evidence="2">Uncharacterized protein</fullName>
    </submittedName>
</protein>
<comment type="caution">
    <text evidence="2">The sequence shown here is derived from an EMBL/GenBank/DDBJ whole genome shotgun (WGS) entry which is preliminary data.</text>
</comment>
<evidence type="ECO:0000313" key="3">
    <source>
        <dbReference type="Proteomes" id="UP000215335"/>
    </source>
</evidence>
<feature type="compositionally biased region" description="Polar residues" evidence="1">
    <location>
        <begin position="372"/>
        <end position="390"/>
    </location>
</feature>
<dbReference type="AlphaFoldDB" id="A0A232EZZ1"/>
<accession>A0A232EZZ1</accession>
<gene>
    <name evidence="2" type="ORF">TSAR_011440</name>
</gene>
<feature type="compositionally biased region" description="Basic residues" evidence="1">
    <location>
        <begin position="239"/>
        <end position="249"/>
    </location>
</feature>
<dbReference type="Proteomes" id="UP000215335">
    <property type="component" value="Unassembled WGS sequence"/>
</dbReference>
<dbReference type="EMBL" id="NNAY01001459">
    <property type="protein sequence ID" value="OXU23899.1"/>
    <property type="molecule type" value="Genomic_DNA"/>
</dbReference>
<proteinExistence type="predicted"/>
<feature type="region of interest" description="Disordered" evidence="1">
    <location>
        <begin position="75"/>
        <end position="118"/>
    </location>
</feature>
<keyword evidence="3" id="KW-1185">Reference proteome</keyword>
<feature type="compositionally biased region" description="Polar residues" evidence="1">
    <location>
        <begin position="75"/>
        <end position="88"/>
    </location>
</feature>
<name>A0A232EZZ1_9HYME</name>
<feature type="compositionally biased region" description="Basic and acidic residues" evidence="1">
    <location>
        <begin position="165"/>
        <end position="176"/>
    </location>
</feature>
<organism evidence="2 3">
    <name type="scientific">Trichomalopsis sarcophagae</name>
    <dbReference type="NCBI Taxonomy" id="543379"/>
    <lineage>
        <taxon>Eukaryota</taxon>
        <taxon>Metazoa</taxon>
        <taxon>Ecdysozoa</taxon>
        <taxon>Arthropoda</taxon>
        <taxon>Hexapoda</taxon>
        <taxon>Insecta</taxon>
        <taxon>Pterygota</taxon>
        <taxon>Neoptera</taxon>
        <taxon>Endopterygota</taxon>
        <taxon>Hymenoptera</taxon>
        <taxon>Apocrita</taxon>
        <taxon>Proctotrupomorpha</taxon>
        <taxon>Chalcidoidea</taxon>
        <taxon>Pteromalidae</taxon>
        <taxon>Pteromalinae</taxon>
        <taxon>Trichomalopsis</taxon>
    </lineage>
</organism>